<dbReference type="Pfam" id="PF06144">
    <property type="entry name" value="DNA_pol3_delta"/>
    <property type="match status" value="1"/>
</dbReference>
<evidence type="ECO:0000259" key="11">
    <source>
        <dbReference type="Pfam" id="PF14840"/>
    </source>
</evidence>
<organism evidence="12 13">
    <name type="scientific">Marinicella pacifica</name>
    <dbReference type="NCBI Taxonomy" id="1171543"/>
    <lineage>
        <taxon>Bacteria</taxon>
        <taxon>Pseudomonadati</taxon>
        <taxon>Pseudomonadota</taxon>
        <taxon>Gammaproteobacteria</taxon>
        <taxon>Lysobacterales</taxon>
        <taxon>Marinicellaceae</taxon>
        <taxon>Marinicella</taxon>
    </lineage>
</organism>
<evidence type="ECO:0000256" key="6">
    <source>
        <dbReference type="ARBA" id="ARBA00022932"/>
    </source>
</evidence>
<evidence type="ECO:0000256" key="5">
    <source>
        <dbReference type="ARBA" id="ARBA00022705"/>
    </source>
</evidence>
<evidence type="ECO:0000256" key="3">
    <source>
        <dbReference type="ARBA" id="ARBA00022679"/>
    </source>
</evidence>
<reference evidence="12" key="2">
    <citation type="submission" date="2020-09" db="EMBL/GenBank/DDBJ databases">
        <authorList>
            <person name="Sun Q."/>
            <person name="Zhou Y."/>
        </authorList>
    </citation>
    <scope>NUCLEOTIDE SEQUENCE</scope>
    <source>
        <strain evidence="12">CGMCC 1.12181</strain>
    </source>
</reference>
<keyword evidence="3" id="KW-0808">Transferase</keyword>
<gene>
    <name evidence="12" type="primary">holA</name>
    <name evidence="12" type="ORF">GCM10011365_08370</name>
</gene>
<dbReference type="CDD" id="cd18138">
    <property type="entry name" value="HLD_clamp_pol_III_delta"/>
    <property type="match status" value="1"/>
</dbReference>
<evidence type="ECO:0000313" key="13">
    <source>
        <dbReference type="Proteomes" id="UP000605253"/>
    </source>
</evidence>
<comment type="catalytic activity">
    <reaction evidence="8">
        <text>DNA(n) + a 2'-deoxyribonucleoside 5'-triphosphate = DNA(n+1) + diphosphate</text>
        <dbReference type="Rhea" id="RHEA:22508"/>
        <dbReference type="Rhea" id="RHEA-COMP:17339"/>
        <dbReference type="Rhea" id="RHEA-COMP:17340"/>
        <dbReference type="ChEBI" id="CHEBI:33019"/>
        <dbReference type="ChEBI" id="CHEBI:61560"/>
        <dbReference type="ChEBI" id="CHEBI:173112"/>
        <dbReference type="EC" id="2.7.7.7"/>
    </reaction>
</comment>
<dbReference type="GO" id="GO:0003887">
    <property type="term" value="F:DNA-directed DNA polymerase activity"/>
    <property type="evidence" value="ECO:0007669"/>
    <property type="project" value="UniProtKB-UniRule"/>
</dbReference>
<evidence type="ECO:0000256" key="2">
    <source>
        <dbReference type="ARBA" id="ARBA00017703"/>
    </source>
</evidence>
<keyword evidence="4" id="KW-0548">Nucleotidyltransferase</keyword>
<dbReference type="Gene3D" id="3.40.50.300">
    <property type="entry name" value="P-loop containing nucleotide triphosphate hydrolases"/>
    <property type="match status" value="1"/>
</dbReference>
<dbReference type="InterPro" id="IPR032780">
    <property type="entry name" value="DNA_pol3_delt_C"/>
</dbReference>
<keyword evidence="5" id="KW-0235">DNA replication</keyword>
<comment type="similarity">
    <text evidence="7">Belongs to the DNA polymerase HolA subunit family.</text>
</comment>
<proteinExistence type="inferred from homology"/>
<dbReference type="InterPro" id="IPR027417">
    <property type="entry name" value="P-loop_NTPase"/>
</dbReference>
<evidence type="ECO:0000256" key="9">
    <source>
        <dbReference type="NCBIfam" id="TIGR01128"/>
    </source>
</evidence>
<dbReference type="RefSeq" id="WP_188364439.1">
    <property type="nucleotide sequence ID" value="NZ_BAABJF010000017.1"/>
</dbReference>
<dbReference type="Pfam" id="PF14840">
    <property type="entry name" value="DNA_pol3_delt_C"/>
    <property type="match status" value="1"/>
</dbReference>
<name>A0A917CJD1_9GAMM</name>
<dbReference type="InterPro" id="IPR010372">
    <property type="entry name" value="DNA_pol3_delta_N"/>
</dbReference>
<evidence type="ECO:0000259" key="10">
    <source>
        <dbReference type="Pfam" id="PF06144"/>
    </source>
</evidence>
<dbReference type="InterPro" id="IPR008921">
    <property type="entry name" value="DNA_pol3_clamp-load_cplx_C"/>
</dbReference>
<evidence type="ECO:0000256" key="7">
    <source>
        <dbReference type="ARBA" id="ARBA00034754"/>
    </source>
</evidence>
<dbReference type="PANTHER" id="PTHR34388">
    <property type="entry name" value="DNA POLYMERASE III SUBUNIT DELTA"/>
    <property type="match status" value="1"/>
</dbReference>
<dbReference type="AlphaFoldDB" id="A0A917CJD1"/>
<keyword evidence="13" id="KW-1185">Reference proteome</keyword>
<reference evidence="12" key="1">
    <citation type="journal article" date="2014" name="Int. J. Syst. Evol. Microbiol.">
        <title>Complete genome sequence of Corynebacterium casei LMG S-19264T (=DSM 44701T), isolated from a smear-ripened cheese.</title>
        <authorList>
            <consortium name="US DOE Joint Genome Institute (JGI-PGF)"/>
            <person name="Walter F."/>
            <person name="Albersmeier A."/>
            <person name="Kalinowski J."/>
            <person name="Ruckert C."/>
        </authorList>
    </citation>
    <scope>NUCLEOTIDE SEQUENCE</scope>
    <source>
        <strain evidence="12">CGMCC 1.12181</strain>
    </source>
</reference>
<sequence>MRLYANQFEAHINKTLAKCYLLVGDEPLQKQEAFDAILKKAREEGFTERERHLVDAKFQWYDLQNSSANLSLFAEKRIIDLHMPSGKPGQKGSHFLTEFVKSLPDDVLLIIRCDEWNMANDKTKWVKTIMDEGVFMRVYQPDNNELPKWMANRCRQIQLNIDTEAMGLLAYRLEGNLLAAAQELDKLKMRFGQQRLDIHALAGLVADNARFDVFRLSDALLSGDSARAIRILRSLQQNDTSPVVIHWALENLTRQLAELAFVRKKQGGIQKSDFQKMRIWPKQQATYQRVLNRLTMADFEQLLMLLTDIDLAIKGRHPGNPWQLIERWLMLFNQPHLMVS</sequence>
<evidence type="ECO:0000256" key="4">
    <source>
        <dbReference type="ARBA" id="ARBA00022695"/>
    </source>
</evidence>
<dbReference type="SUPFAM" id="SSF52540">
    <property type="entry name" value="P-loop containing nucleoside triphosphate hydrolases"/>
    <property type="match status" value="1"/>
</dbReference>
<feature type="domain" description="DNA polymerase III delta N-terminal" evidence="10">
    <location>
        <begin position="20"/>
        <end position="132"/>
    </location>
</feature>
<dbReference type="EMBL" id="BMEO01000003">
    <property type="protein sequence ID" value="GGF89514.1"/>
    <property type="molecule type" value="Genomic_DNA"/>
</dbReference>
<feature type="domain" description="DNA polymerase III subunit delta C-terminal" evidence="11">
    <location>
        <begin position="214"/>
        <end position="332"/>
    </location>
</feature>
<dbReference type="GO" id="GO:0009360">
    <property type="term" value="C:DNA polymerase III complex"/>
    <property type="evidence" value="ECO:0007669"/>
    <property type="project" value="UniProtKB-UniRule"/>
</dbReference>
<dbReference type="PANTHER" id="PTHR34388:SF1">
    <property type="entry name" value="DNA POLYMERASE III SUBUNIT DELTA"/>
    <property type="match status" value="1"/>
</dbReference>
<accession>A0A917CJD1</accession>
<dbReference type="SUPFAM" id="SSF48019">
    <property type="entry name" value="post-AAA+ oligomerization domain-like"/>
    <property type="match status" value="1"/>
</dbReference>
<dbReference type="NCBIfam" id="TIGR01128">
    <property type="entry name" value="holA"/>
    <property type="match status" value="1"/>
</dbReference>
<dbReference type="GO" id="GO:0003677">
    <property type="term" value="F:DNA binding"/>
    <property type="evidence" value="ECO:0007669"/>
    <property type="project" value="InterPro"/>
</dbReference>
<evidence type="ECO:0000313" key="12">
    <source>
        <dbReference type="EMBL" id="GGF89514.1"/>
    </source>
</evidence>
<dbReference type="GO" id="GO:0006261">
    <property type="term" value="P:DNA-templated DNA replication"/>
    <property type="evidence" value="ECO:0007669"/>
    <property type="project" value="TreeGrafter"/>
</dbReference>
<dbReference type="EC" id="2.7.7.7" evidence="1 9"/>
<comment type="caution">
    <text evidence="12">The sequence shown here is derived from an EMBL/GenBank/DDBJ whole genome shotgun (WGS) entry which is preliminary data.</text>
</comment>
<dbReference type="Gene3D" id="1.10.8.60">
    <property type="match status" value="1"/>
</dbReference>
<keyword evidence="6" id="KW-0239">DNA-directed DNA polymerase</keyword>
<dbReference type="Proteomes" id="UP000605253">
    <property type="component" value="Unassembled WGS sequence"/>
</dbReference>
<dbReference type="InterPro" id="IPR005790">
    <property type="entry name" value="DNA_polIII_delta"/>
</dbReference>
<evidence type="ECO:0000256" key="1">
    <source>
        <dbReference type="ARBA" id="ARBA00012417"/>
    </source>
</evidence>
<protein>
    <recommendedName>
        <fullName evidence="2 9">DNA polymerase III subunit delta</fullName>
        <ecNumber evidence="1 9">2.7.7.7</ecNumber>
    </recommendedName>
</protein>
<dbReference type="Gene3D" id="1.20.272.10">
    <property type="match status" value="1"/>
</dbReference>
<evidence type="ECO:0000256" key="8">
    <source>
        <dbReference type="ARBA" id="ARBA00049244"/>
    </source>
</evidence>